<comment type="caution">
    <text evidence="2">The sequence shown here is derived from an EMBL/GenBank/DDBJ whole genome shotgun (WGS) entry which is preliminary data.</text>
</comment>
<dbReference type="Gene3D" id="2.30.30.40">
    <property type="entry name" value="SH3 Domains"/>
    <property type="match status" value="2"/>
</dbReference>
<dbReference type="eggNOG" id="COG4193">
    <property type="taxonomic scope" value="Bacteria"/>
</dbReference>
<dbReference type="InterPro" id="IPR002901">
    <property type="entry name" value="MGlyc_endo_b_GlcNAc-like_dom"/>
</dbReference>
<dbReference type="STRING" id="1308866.J416_01889"/>
<dbReference type="OrthoDB" id="9816557at2"/>
<sequence length="907" mass="101756">GDYATAIARYNAILNAPGVNDALVAQTEKHLARAEEEKSVPKADAIYEEATTNNTVSGIFNAYLKGYNWYPNDNRFVEGLKNSEEQLFDWAVRQHHNARYSTAIKRYEMIINAPIAEEDLLNRVNRKMEQAQNEERPADVIYQLAQEEPTASGKLELNLEGYETYPDDDRFNEGLKNSTDALYKWATSKHQSGNFETANDRYAKLLEVPNLSSELEKLIQIRKSYAEDGQRTPSVSGFLNEAENEDYSSAKLNVLADGYHIHNGNQQIVEHINQAAASLLNWATSKHLEGEYDTAEARYQKVLNTPGISDKNKEVAESKLQYAENDEPLPNADDLYNEYEQETTASGMLETSSLGYRLYPNDQRFEDALYESVDALLNWATSQHEEQRYDTAADRYSKILATPVIDQLLANEAEIKLDYAEDQQSIPSADNLYSQAESDGTASGSFELFEKGLILYPDNQELLSGLNSSAMNLFLWAKNQHEDRRYQVAIKRYDKLINSPVVSDSIKNIASRNKENAQNQELPTRQIIDRTYSQDTIFEALNSQLSLSIPPQTDKYRNDTGYIHSDYVSSENTGVITGSGVNLRVNPNLNDDPPYNVGEGTTFKMLGTVDGENVSGSTKWYHIKYDGEELYVHSSLAKETSGLSLTQTANVYEKTSTDSHVFDTLTVDDNLTVVEKTGDWYEVELGLWTNAKSSEVMSYLNPENNDVYQHLVLDSSPGVTANQLNRLLTGRGILEGAGQAFIDAGLEHSVNEVYLISHAILETGAGTDNVSPLATGVKVGKNDDGDLMLVSSENEDNLSSIKTVYNMFGIDAVDDNALSAGARKAYREGWFSPEEAIKGGAEFIGERYIHSSYNQNTLYKMRWNPENPGNHQYATDMGWAVKQVSTMKNMYNQLDNPILHFDIPEYR</sequence>
<dbReference type="GO" id="GO:0004040">
    <property type="term" value="F:amidase activity"/>
    <property type="evidence" value="ECO:0007669"/>
    <property type="project" value="InterPro"/>
</dbReference>
<dbReference type="InterPro" id="IPR003646">
    <property type="entry name" value="SH3-like_bac-type"/>
</dbReference>
<reference evidence="2 3" key="1">
    <citation type="submission" date="2013-03" db="EMBL/GenBank/DDBJ databases">
        <title>Draft genome sequence of Gracibacillus halophilus YIM-C55.5, a moderately halophilic and thermophilic organism from the Xiaochaidamu salt lake.</title>
        <authorList>
            <person name="Sugumar T."/>
            <person name="Polireddy D.R."/>
            <person name="Antony A."/>
            <person name="Madhava Y.R."/>
            <person name="Sivakumar N."/>
        </authorList>
    </citation>
    <scope>NUCLEOTIDE SEQUENCE [LARGE SCALE GENOMIC DNA]</scope>
    <source>
        <strain evidence="2 3">YIM-C55.5</strain>
    </source>
</reference>
<dbReference type="eggNOG" id="COG4991">
    <property type="taxonomic scope" value="Bacteria"/>
</dbReference>
<dbReference type="PROSITE" id="PS51781">
    <property type="entry name" value="SH3B"/>
    <property type="match status" value="1"/>
</dbReference>
<dbReference type="EMBL" id="APML01000006">
    <property type="protein sequence ID" value="ENH98076.1"/>
    <property type="molecule type" value="Genomic_DNA"/>
</dbReference>
<accession>N4WYH5</accession>
<dbReference type="PATRIC" id="fig|1308866.3.peg.383"/>
<evidence type="ECO:0000313" key="2">
    <source>
        <dbReference type="EMBL" id="ENH98076.1"/>
    </source>
</evidence>
<gene>
    <name evidence="2" type="ORF">J416_01889</name>
</gene>
<feature type="domain" description="SH3b" evidence="1">
    <location>
        <begin position="571"/>
        <end position="641"/>
    </location>
</feature>
<organism evidence="2 3">
    <name type="scientific">Gracilibacillus halophilus YIM-C55.5</name>
    <dbReference type="NCBI Taxonomy" id="1308866"/>
    <lineage>
        <taxon>Bacteria</taxon>
        <taxon>Bacillati</taxon>
        <taxon>Bacillota</taxon>
        <taxon>Bacilli</taxon>
        <taxon>Bacillales</taxon>
        <taxon>Bacillaceae</taxon>
        <taxon>Gracilibacillus</taxon>
    </lineage>
</organism>
<dbReference type="Pfam" id="PF01832">
    <property type="entry name" value="Glucosaminidase"/>
    <property type="match status" value="1"/>
</dbReference>
<keyword evidence="3" id="KW-1185">Reference proteome</keyword>
<feature type="non-terminal residue" evidence="2">
    <location>
        <position position="1"/>
    </location>
</feature>
<dbReference type="Gene3D" id="1.10.530.10">
    <property type="match status" value="1"/>
</dbReference>
<dbReference type="Gene3D" id="6.10.250.190">
    <property type="match status" value="5"/>
</dbReference>
<name>N4WYH5_9BACI</name>
<dbReference type="RefSeq" id="WP_003463531.1">
    <property type="nucleotide sequence ID" value="NZ_APML01000006.1"/>
</dbReference>
<protein>
    <submittedName>
        <fullName evidence="2">Mannosyl-glycoprotein endo-beta-N-acetylglucosaminidase</fullName>
    </submittedName>
</protein>
<dbReference type="SMART" id="SM00047">
    <property type="entry name" value="LYZ2"/>
    <property type="match status" value="1"/>
</dbReference>
<proteinExistence type="predicted"/>
<evidence type="ECO:0000313" key="3">
    <source>
        <dbReference type="Proteomes" id="UP000012283"/>
    </source>
</evidence>
<dbReference type="AlphaFoldDB" id="N4WYH5"/>
<dbReference type="Proteomes" id="UP000012283">
    <property type="component" value="Unassembled WGS sequence"/>
</dbReference>
<evidence type="ECO:0000259" key="1">
    <source>
        <dbReference type="PROSITE" id="PS51781"/>
    </source>
</evidence>